<proteinExistence type="predicted"/>
<reference evidence="1" key="2">
    <citation type="submission" date="2020-09" db="EMBL/GenBank/DDBJ databases">
        <authorList>
            <person name="Sun Q."/>
            <person name="Kim S."/>
        </authorList>
    </citation>
    <scope>NUCLEOTIDE SEQUENCE</scope>
    <source>
        <strain evidence="1">KCTC 42731</strain>
    </source>
</reference>
<name>A0A919BSI9_9GAMM</name>
<organism evidence="1 2">
    <name type="scientific">Thalassotalea marina</name>
    <dbReference type="NCBI Taxonomy" id="1673741"/>
    <lineage>
        <taxon>Bacteria</taxon>
        <taxon>Pseudomonadati</taxon>
        <taxon>Pseudomonadota</taxon>
        <taxon>Gammaproteobacteria</taxon>
        <taxon>Alteromonadales</taxon>
        <taxon>Colwelliaceae</taxon>
        <taxon>Thalassotalea</taxon>
    </lineage>
</organism>
<sequence length="192" mass="21946">MRSAKFAILVVCSCSYTSNAYNYEIQKGETLWSLSKAYLNNPYLWRTITYVDGTKIIEPTRIPTGAKLYIPESNRLIQLHSQKDVSTEIASTKQLATSMINTHNQSLASSQPELSNQKKLHQYPSANNRQTISNPSITALVKSFTKQQKNKLYEYYLSNNNGSVRAFYNGQEVVVDTQILIEEMRHIKENQK</sequence>
<dbReference type="Gene3D" id="3.10.350.10">
    <property type="entry name" value="LysM domain"/>
    <property type="match status" value="1"/>
</dbReference>
<evidence type="ECO:0000313" key="1">
    <source>
        <dbReference type="EMBL" id="GHG07040.1"/>
    </source>
</evidence>
<reference evidence="1" key="1">
    <citation type="journal article" date="2014" name="Int. J. Syst. Evol. Microbiol.">
        <title>Complete genome sequence of Corynebacterium casei LMG S-19264T (=DSM 44701T), isolated from a smear-ripened cheese.</title>
        <authorList>
            <consortium name="US DOE Joint Genome Institute (JGI-PGF)"/>
            <person name="Walter F."/>
            <person name="Albersmeier A."/>
            <person name="Kalinowski J."/>
            <person name="Ruckert C."/>
        </authorList>
    </citation>
    <scope>NUCLEOTIDE SEQUENCE</scope>
    <source>
        <strain evidence="1">KCTC 42731</strain>
    </source>
</reference>
<evidence type="ECO:0008006" key="3">
    <source>
        <dbReference type="Google" id="ProtNLM"/>
    </source>
</evidence>
<keyword evidence="2" id="KW-1185">Reference proteome</keyword>
<dbReference type="Proteomes" id="UP000623842">
    <property type="component" value="Unassembled WGS sequence"/>
</dbReference>
<dbReference type="AlphaFoldDB" id="A0A919BSI9"/>
<evidence type="ECO:0000313" key="2">
    <source>
        <dbReference type="Proteomes" id="UP000623842"/>
    </source>
</evidence>
<comment type="caution">
    <text evidence="1">The sequence shown here is derived from an EMBL/GenBank/DDBJ whole genome shotgun (WGS) entry which is preliminary data.</text>
</comment>
<dbReference type="EMBL" id="BNCK01000014">
    <property type="protein sequence ID" value="GHG07040.1"/>
    <property type="molecule type" value="Genomic_DNA"/>
</dbReference>
<dbReference type="RefSeq" id="WP_189774614.1">
    <property type="nucleotide sequence ID" value="NZ_BNCK01000014.1"/>
</dbReference>
<dbReference type="InterPro" id="IPR036779">
    <property type="entry name" value="LysM_dom_sf"/>
</dbReference>
<protein>
    <recommendedName>
        <fullName evidence="3">LysM domain-containing protein</fullName>
    </recommendedName>
</protein>
<accession>A0A919BSI9</accession>
<gene>
    <name evidence="1" type="ORF">GCM10017161_40830</name>
</gene>